<evidence type="ECO:0000313" key="1">
    <source>
        <dbReference type="EMBL" id="GGD98103.1"/>
    </source>
</evidence>
<dbReference type="InterPro" id="IPR023614">
    <property type="entry name" value="Porin_dom_sf"/>
</dbReference>
<reference evidence="1" key="1">
    <citation type="journal article" date="2014" name="Int. J. Syst. Evol. Microbiol.">
        <title>Complete genome sequence of Corynebacterium casei LMG S-19264T (=DSM 44701T), isolated from a smear-ripened cheese.</title>
        <authorList>
            <consortium name="US DOE Joint Genome Institute (JGI-PGF)"/>
            <person name="Walter F."/>
            <person name="Albersmeier A."/>
            <person name="Kalinowski J."/>
            <person name="Ruckert C."/>
        </authorList>
    </citation>
    <scope>NUCLEOTIDE SEQUENCE</scope>
    <source>
        <strain evidence="1">CGMCC 1.15519</strain>
    </source>
</reference>
<proteinExistence type="predicted"/>
<dbReference type="RefSeq" id="WP_188760868.1">
    <property type="nucleotide sequence ID" value="NZ_BMJM01000001.1"/>
</dbReference>
<organism evidence="1 2">
    <name type="scientific">Sandarakinorhabdus glacialis</name>
    <dbReference type="NCBI Taxonomy" id="1614636"/>
    <lineage>
        <taxon>Bacteria</taxon>
        <taxon>Pseudomonadati</taxon>
        <taxon>Pseudomonadota</taxon>
        <taxon>Alphaproteobacteria</taxon>
        <taxon>Sphingomonadales</taxon>
        <taxon>Sphingosinicellaceae</taxon>
        <taxon>Sandarakinorhabdus</taxon>
    </lineage>
</organism>
<sequence length="207" mass="22399">MRKASSALGGAAIILVMAPLATVADARLSRLGMHGGARASITVPTTAKPGTNTPAHYLDTGTFEAAGADYYGLELQYTRRGLSVLAELVSAQVRSEPTANPHFMGFYVIGSWVITGEHRAYNHATGLVRPLVPQGRWGAPELIARYAVVDLDGGSVRGGRYKRVELGINCWATSWWKLGVIGGRIWLDRFGETGVIDSLLTRLQWVY</sequence>
<dbReference type="Gene3D" id="2.40.160.10">
    <property type="entry name" value="Porin"/>
    <property type="match status" value="1"/>
</dbReference>
<evidence type="ECO:0000313" key="2">
    <source>
        <dbReference type="Proteomes" id="UP000635071"/>
    </source>
</evidence>
<accession>A0A916ZHF4</accession>
<gene>
    <name evidence="1" type="ORF">GCM10011529_00130</name>
</gene>
<protein>
    <recommendedName>
        <fullName evidence="3">Porin family protein</fullName>
    </recommendedName>
</protein>
<comment type="caution">
    <text evidence="1">The sequence shown here is derived from an EMBL/GenBank/DDBJ whole genome shotgun (WGS) entry which is preliminary data.</text>
</comment>
<evidence type="ECO:0008006" key="3">
    <source>
        <dbReference type="Google" id="ProtNLM"/>
    </source>
</evidence>
<dbReference type="InterPro" id="IPR010870">
    <property type="entry name" value="Porin_O/P"/>
</dbReference>
<dbReference type="Proteomes" id="UP000635071">
    <property type="component" value="Unassembled WGS sequence"/>
</dbReference>
<dbReference type="EMBL" id="BMJM01000001">
    <property type="protein sequence ID" value="GGD98103.1"/>
    <property type="molecule type" value="Genomic_DNA"/>
</dbReference>
<dbReference type="AlphaFoldDB" id="A0A916ZHF4"/>
<keyword evidence="2" id="KW-1185">Reference proteome</keyword>
<dbReference type="Pfam" id="PF07396">
    <property type="entry name" value="Porin_O_P"/>
    <property type="match status" value="1"/>
</dbReference>
<name>A0A916ZHF4_9SPHN</name>
<reference evidence="1" key="2">
    <citation type="submission" date="2020-09" db="EMBL/GenBank/DDBJ databases">
        <authorList>
            <person name="Sun Q."/>
            <person name="Zhou Y."/>
        </authorList>
    </citation>
    <scope>NUCLEOTIDE SEQUENCE</scope>
    <source>
        <strain evidence="1">CGMCC 1.15519</strain>
    </source>
</reference>